<accession>A0A7T1F2Y4</accession>
<reference evidence="3 4" key="1">
    <citation type="journal article" date="2021" name="Nat. Commun.">
        <title>Isolation of a member of the candidate phylum Atribacteria reveals a unique cell membrane structure.</title>
        <authorList>
            <person name="Taiki K."/>
            <person name="Nobu M.K."/>
            <person name="Kusada H."/>
            <person name="Meng X.-Y."/>
            <person name="Hosoki N."/>
            <person name="Uematsu K."/>
            <person name="Yoshioka H."/>
            <person name="Kamagata Y."/>
            <person name="Tamaki H."/>
        </authorList>
    </citation>
    <scope>NUCLEOTIDE SEQUENCE [LARGE SCALE GENOMIC DNA]</scope>
    <source>
        <strain evidence="3 4">RT761</strain>
    </source>
</reference>
<dbReference type="Proteomes" id="UP000594463">
    <property type="component" value="Chromosome"/>
</dbReference>
<dbReference type="SUPFAM" id="SSF53850">
    <property type="entry name" value="Periplasmic binding protein-like II"/>
    <property type="match status" value="1"/>
</dbReference>
<comment type="similarity">
    <text evidence="2">Belongs to the bacterial solute-binding protein 1 family.</text>
</comment>
<dbReference type="InterPro" id="IPR050490">
    <property type="entry name" value="Bact_solute-bd_prot1"/>
</dbReference>
<organism evidence="3 4">
    <name type="scientific">Atribacter laminatus</name>
    <dbReference type="NCBI Taxonomy" id="2847778"/>
    <lineage>
        <taxon>Bacteria</taxon>
        <taxon>Pseudomonadati</taxon>
        <taxon>Atribacterota</taxon>
        <taxon>Atribacteria</taxon>
        <taxon>Atribacterales</taxon>
        <taxon>Atribacteraceae</taxon>
        <taxon>Atribacter</taxon>
    </lineage>
</organism>
<dbReference type="CDD" id="cd13585">
    <property type="entry name" value="PBP2_TMBP_like"/>
    <property type="match status" value="1"/>
</dbReference>
<evidence type="ECO:0000256" key="1">
    <source>
        <dbReference type="ARBA" id="ARBA00004418"/>
    </source>
</evidence>
<dbReference type="EMBL" id="CP065383">
    <property type="protein sequence ID" value="QPM68528.1"/>
    <property type="molecule type" value="Genomic_DNA"/>
</dbReference>
<proteinExistence type="inferred from homology"/>
<protein>
    <submittedName>
        <fullName evidence="3">Putative arabinose-binding protein</fullName>
    </submittedName>
</protein>
<dbReference type="KEGG" id="alam:RT761_01749"/>
<comment type="subcellular location">
    <subcellularLocation>
        <location evidence="1">Periplasm</location>
    </subcellularLocation>
</comment>
<dbReference type="PANTHER" id="PTHR43649:SF12">
    <property type="entry name" value="DIACETYLCHITOBIOSE BINDING PROTEIN DASA"/>
    <property type="match status" value="1"/>
</dbReference>
<sequence>MSKKLKKLRVIKNLYERGIAMYKSRWALAVVLLIFSFTLAIPAFAKSTVTFHSWMAAEVTSGGISVLQEAEKKFEEMNPDIDVETVPLPYEETPDQLAIMIAAGNPPDITTVDVIWLEQLAAMGGLEPLSGYLSEDLSKDLFPSSIDLGKAQGDQYALVWNDNPNLLCYNRVLLEKAGFNPDQPPPTMDDFNQAIAAISGLGDDILGIELNMSKDSFSADYLHPWLWNFGAEVFDQEGNVILNNAAGVEAVEWVNSLVKNKYMDPGLGIREIRVIFAQEKLGFMLEGPWIRGILRGLNPREEEFDKDWALAPIPKGSAIPDDVPYGYSNPSSHMLVLSKDSKNKEAAWKYMEFLISDPEITKTYYQDTGLMPTRISLLNDPIYKDDPFVRQVLNQTEYMKKPLGWGPRWGRVGEIVMAAVQEVVLMGRDVQGALDEAVRQIDIELSM</sequence>
<dbReference type="RefSeq" id="WP_218111029.1">
    <property type="nucleotide sequence ID" value="NZ_CP065383.1"/>
</dbReference>
<dbReference type="Gene3D" id="3.40.190.10">
    <property type="entry name" value="Periplasmic binding protein-like II"/>
    <property type="match status" value="2"/>
</dbReference>
<evidence type="ECO:0000256" key="2">
    <source>
        <dbReference type="ARBA" id="ARBA00008520"/>
    </source>
</evidence>
<evidence type="ECO:0000313" key="3">
    <source>
        <dbReference type="EMBL" id="QPM68528.1"/>
    </source>
</evidence>
<evidence type="ECO:0000313" key="4">
    <source>
        <dbReference type="Proteomes" id="UP000594463"/>
    </source>
</evidence>
<keyword evidence="4" id="KW-1185">Reference proteome</keyword>
<dbReference type="PANTHER" id="PTHR43649">
    <property type="entry name" value="ARABINOSE-BINDING PROTEIN-RELATED"/>
    <property type="match status" value="1"/>
</dbReference>
<gene>
    <name evidence="3" type="primary">araN_2</name>
    <name evidence="3" type="ORF">RT761_01749</name>
</gene>
<dbReference type="InterPro" id="IPR006059">
    <property type="entry name" value="SBP"/>
</dbReference>
<dbReference type="Pfam" id="PF01547">
    <property type="entry name" value="SBP_bac_1"/>
    <property type="match status" value="1"/>
</dbReference>
<dbReference type="GO" id="GO:0042597">
    <property type="term" value="C:periplasmic space"/>
    <property type="evidence" value="ECO:0007669"/>
    <property type="project" value="UniProtKB-SubCell"/>
</dbReference>
<name>A0A7T1F2Y4_ATRLM</name>
<dbReference type="AlphaFoldDB" id="A0A7T1F2Y4"/>